<dbReference type="Pfam" id="PF00733">
    <property type="entry name" value="Asn_synthase"/>
    <property type="match status" value="1"/>
</dbReference>
<comment type="pathway">
    <text evidence="1">Amino-acid biosynthesis; L-asparagine biosynthesis; L-asparagine from L-aspartate (L-Gln route): step 1/1.</text>
</comment>
<dbReference type="PIRSF" id="PIRSF001589">
    <property type="entry name" value="Asn_synthetase_glu-h"/>
    <property type="match status" value="1"/>
</dbReference>
<dbReference type="EC" id="6.3.5.4" evidence="3"/>
<protein>
    <recommendedName>
        <fullName evidence="3">asparagine synthase (glutamine-hydrolyzing)</fullName>
        <ecNumber evidence="3">6.3.5.4</ecNumber>
    </recommendedName>
</protein>
<evidence type="ECO:0000313" key="9">
    <source>
        <dbReference type="Proteomes" id="UP001595805"/>
    </source>
</evidence>
<accession>A0ABV8AS57</accession>
<dbReference type="GO" id="GO:0004066">
    <property type="term" value="F:asparagine synthase (glutamine-hydrolyzing) activity"/>
    <property type="evidence" value="ECO:0007669"/>
    <property type="project" value="UniProtKB-EC"/>
</dbReference>
<dbReference type="PROSITE" id="PS51278">
    <property type="entry name" value="GATASE_TYPE_2"/>
    <property type="match status" value="1"/>
</dbReference>
<dbReference type="Pfam" id="PF13537">
    <property type="entry name" value="GATase_7"/>
    <property type="match status" value="1"/>
</dbReference>
<dbReference type="InterPro" id="IPR001962">
    <property type="entry name" value="Asn_synthase"/>
</dbReference>
<gene>
    <name evidence="8" type="primary">asnB</name>
    <name evidence="8" type="ORF">ACFOSV_06095</name>
</gene>
<dbReference type="Proteomes" id="UP001595805">
    <property type="component" value="Unassembled WGS sequence"/>
</dbReference>
<evidence type="ECO:0000256" key="5">
    <source>
        <dbReference type="ARBA" id="ARBA00022840"/>
    </source>
</evidence>
<feature type="domain" description="Glutamine amidotransferase type-2" evidence="7">
    <location>
        <begin position="2"/>
        <end position="209"/>
    </location>
</feature>
<keyword evidence="4" id="KW-0547">Nucleotide-binding</keyword>
<reference evidence="9" key="1">
    <citation type="journal article" date="2019" name="Int. J. Syst. Evol. Microbiol.">
        <title>The Global Catalogue of Microorganisms (GCM) 10K type strain sequencing project: providing services to taxonomists for standard genome sequencing and annotation.</title>
        <authorList>
            <consortium name="The Broad Institute Genomics Platform"/>
            <consortium name="The Broad Institute Genome Sequencing Center for Infectious Disease"/>
            <person name="Wu L."/>
            <person name="Ma J."/>
        </authorList>
    </citation>
    <scope>NUCLEOTIDE SEQUENCE [LARGE SCALE GENOMIC DNA]</scope>
    <source>
        <strain evidence="9">CCUG 60523</strain>
    </source>
</reference>
<dbReference type="PANTHER" id="PTHR43284:SF1">
    <property type="entry name" value="ASPARAGINE SYNTHETASE"/>
    <property type="match status" value="1"/>
</dbReference>
<keyword evidence="5" id="KW-0067">ATP-binding</keyword>
<dbReference type="Gene3D" id="3.40.50.620">
    <property type="entry name" value="HUPs"/>
    <property type="match status" value="1"/>
</dbReference>
<comment type="catalytic activity">
    <reaction evidence="6">
        <text>L-aspartate + L-glutamine + ATP + H2O = L-asparagine + L-glutamate + AMP + diphosphate + H(+)</text>
        <dbReference type="Rhea" id="RHEA:12228"/>
        <dbReference type="ChEBI" id="CHEBI:15377"/>
        <dbReference type="ChEBI" id="CHEBI:15378"/>
        <dbReference type="ChEBI" id="CHEBI:29985"/>
        <dbReference type="ChEBI" id="CHEBI:29991"/>
        <dbReference type="ChEBI" id="CHEBI:30616"/>
        <dbReference type="ChEBI" id="CHEBI:33019"/>
        <dbReference type="ChEBI" id="CHEBI:58048"/>
        <dbReference type="ChEBI" id="CHEBI:58359"/>
        <dbReference type="ChEBI" id="CHEBI:456215"/>
        <dbReference type="EC" id="6.3.5.4"/>
    </reaction>
</comment>
<evidence type="ECO:0000259" key="7">
    <source>
        <dbReference type="PROSITE" id="PS51278"/>
    </source>
</evidence>
<dbReference type="SUPFAM" id="SSF56235">
    <property type="entry name" value="N-terminal nucleophile aminohydrolases (Ntn hydrolases)"/>
    <property type="match status" value="1"/>
</dbReference>
<evidence type="ECO:0000256" key="6">
    <source>
        <dbReference type="ARBA" id="ARBA00048741"/>
    </source>
</evidence>
<evidence type="ECO:0000256" key="3">
    <source>
        <dbReference type="ARBA" id="ARBA00012737"/>
    </source>
</evidence>
<evidence type="ECO:0000256" key="2">
    <source>
        <dbReference type="ARBA" id="ARBA00005752"/>
    </source>
</evidence>
<name>A0ABV8AS57_9BACT</name>
<sequence length="592" mass="67855">MCGIHLLWGKEAKEENIQILLEAGRHRGPDQEASLSPWPGIWIGVNRLRVSDPSPTADQPFWTSDQHAFLIWNGELYNSKELKALLTTMGHTFVSDSDTEVLLVWLRSFGEKGMSRLKGMFSFILVDVVNKSILTARDPSGEKPLYFKQDIDTLCISSTASGIAQVFGIPVDPRSFSNYSYLRAPRHGHSFFNGIKNWRPGQFSSIQNHLSFRFDPLPETQSPKVDLTLETFEEKLRHAVTRQIQADVPAGMLLSGGADSSLLYAIWHKETGERLPAFTLEVEPKYQGKYQDAKYSKAFAQQFPCDLVSVPITQEIFLSEWDEFLASVDQPVGDSAGFLLWFLGKKAKEKGIKVLISGAGADELWGGYRRHSAFQTYLAHKDWLLWAKPFMQNLPLPREYSKFFKSIKSSENHTFLNFSGLRPVPKEVYEYVDRFFVKNLPPYKRALDFDRKVYLVEDILKIQDQSLMAHGIEGRSPYLDSDLVDFWRKVENEDLLTEKKWIHELLNQHGLEEISNRPKLGFGLPLLEWFLDGGPVAKRVFSILKKFGQSHQKDLADEIFQITQTPEKFVKSDFLMLYNLFLLAEWVNLRNA</sequence>
<evidence type="ECO:0000313" key="8">
    <source>
        <dbReference type="EMBL" id="MFC3879736.1"/>
    </source>
</evidence>
<dbReference type="InterPro" id="IPR051786">
    <property type="entry name" value="ASN_synthetase/amidase"/>
</dbReference>
<dbReference type="PANTHER" id="PTHR43284">
    <property type="entry name" value="ASPARAGINE SYNTHETASE (GLUTAMINE-HYDROLYZING)"/>
    <property type="match status" value="1"/>
</dbReference>
<dbReference type="InterPro" id="IPR014729">
    <property type="entry name" value="Rossmann-like_a/b/a_fold"/>
</dbReference>
<dbReference type="InterPro" id="IPR029055">
    <property type="entry name" value="Ntn_hydrolases_N"/>
</dbReference>
<dbReference type="InterPro" id="IPR006426">
    <property type="entry name" value="Asn_synth_AEB"/>
</dbReference>
<dbReference type="EMBL" id="JBHRZS010000006">
    <property type="protein sequence ID" value="MFC3879736.1"/>
    <property type="molecule type" value="Genomic_DNA"/>
</dbReference>
<dbReference type="InterPro" id="IPR017932">
    <property type="entry name" value="GATase_2_dom"/>
</dbReference>
<keyword evidence="9" id="KW-1185">Reference proteome</keyword>
<dbReference type="CDD" id="cd01991">
    <property type="entry name" value="Asn_synthase_B_C"/>
    <property type="match status" value="1"/>
</dbReference>
<comment type="caution">
    <text evidence="8">The sequence shown here is derived from an EMBL/GenBank/DDBJ whole genome shotgun (WGS) entry which is preliminary data.</text>
</comment>
<proteinExistence type="inferred from homology"/>
<evidence type="ECO:0000256" key="1">
    <source>
        <dbReference type="ARBA" id="ARBA00005187"/>
    </source>
</evidence>
<dbReference type="SUPFAM" id="SSF52402">
    <property type="entry name" value="Adenine nucleotide alpha hydrolases-like"/>
    <property type="match status" value="1"/>
</dbReference>
<organism evidence="8 9">
    <name type="scientific">Algoriphagus namhaensis</name>
    <dbReference type="NCBI Taxonomy" id="915353"/>
    <lineage>
        <taxon>Bacteria</taxon>
        <taxon>Pseudomonadati</taxon>
        <taxon>Bacteroidota</taxon>
        <taxon>Cytophagia</taxon>
        <taxon>Cytophagales</taxon>
        <taxon>Cyclobacteriaceae</taxon>
        <taxon>Algoriphagus</taxon>
    </lineage>
</organism>
<dbReference type="RefSeq" id="WP_377904437.1">
    <property type="nucleotide sequence ID" value="NZ_JBHRZS010000006.1"/>
</dbReference>
<evidence type="ECO:0000256" key="4">
    <source>
        <dbReference type="ARBA" id="ARBA00022741"/>
    </source>
</evidence>
<dbReference type="NCBIfam" id="TIGR01536">
    <property type="entry name" value="asn_synth_AEB"/>
    <property type="match status" value="1"/>
</dbReference>
<keyword evidence="8" id="KW-0436">Ligase</keyword>
<dbReference type="Gene3D" id="3.60.20.10">
    <property type="entry name" value="Glutamine Phosphoribosylpyrophosphate, subunit 1, domain 1"/>
    <property type="match status" value="1"/>
</dbReference>
<comment type="similarity">
    <text evidence="2">Belongs to the asparagine synthetase family.</text>
</comment>